<dbReference type="Pfam" id="PF13360">
    <property type="entry name" value="PQQ_2"/>
    <property type="match status" value="1"/>
</dbReference>
<dbReference type="InterPro" id="IPR015943">
    <property type="entry name" value="WD40/YVTN_repeat-like_dom_sf"/>
</dbReference>
<dbReference type="InterPro" id="IPR002372">
    <property type="entry name" value="PQQ_rpt_dom"/>
</dbReference>
<dbReference type="InterPro" id="IPR011047">
    <property type="entry name" value="Quinoprotein_ADH-like_sf"/>
</dbReference>
<reference evidence="2" key="1">
    <citation type="submission" date="2019-08" db="EMBL/GenBank/DDBJ databases">
        <authorList>
            <person name="Kucharzyk K."/>
            <person name="Murdoch R.W."/>
            <person name="Higgins S."/>
            <person name="Loffler F."/>
        </authorList>
    </citation>
    <scope>NUCLEOTIDE SEQUENCE</scope>
</reference>
<dbReference type="EMBL" id="VSSQ01106279">
    <property type="protein sequence ID" value="MPN45992.1"/>
    <property type="molecule type" value="Genomic_DNA"/>
</dbReference>
<feature type="domain" description="Pyrrolo-quinoline quinone repeat" evidence="1">
    <location>
        <begin position="14"/>
        <end position="102"/>
    </location>
</feature>
<accession>A0A645I5E6</accession>
<name>A0A645I5E6_9ZZZZ</name>
<sequence>MVIYNLARCGGFGKGLLTALDKSSGEEIWRLELPNYSWSSPVDVYTKDGDGYLILCDSSGRMYLIDGLTGWVLDNIDLGANVEGSPAVFENMAVVGTRGQKIFGIIIR</sequence>
<protein>
    <recommendedName>
        <fullName evidence="1">Pyrrolo-quinoline quinone repeat domain-containing protein</fullName>
    </recommendedName>
</protein>
<organism evidence="2">
    <name type="scientific">bioreactor metagenome</name>
    <dbReference type="NCBI Taxonomy" id="1076179"/>
    <lineage>
        <taxon>unclassified sequences</taxon>
        <taxon>metagenomes</taxon>
        <taxon>ecological metagenomes</taxon>
    </lineage>
</organism>
<dbReference type="Gene3D" id="2.130.10.10">
    <property type="entry name" value="YVTN repeat-like/Quinoprotein amine dehydrogenase"/>
    <property type="match status" value="1"/>
</dbReference>
<evidence type="ECO:0000259" key="1">
    <source>
        <dbReference type="Pfam" id="PF13360"/>
    </source>
</evidence>
<comment type="caution">
    <text evidence="2">The sequence shown here is derived from an EMBL/GenBank/DDBJ whole genome shotgun (WGS) entry which is preliminary data.</text>
</comment>
<evidence type="ECO:0000313" key="2">
    <source>
        <dbReference type="EMBL" id="MPN45992.1"/>
    </source>
</evidence>
<proteinExistence type="predicted"/>
<dbReference type="AlphaFoldDB" id="A0A645I5E6"/>
<gene>
    <name evidence="2" type="ORF">SDC9_193571</name>
</gene>
<dbReference type="SUPFAM" id="SSF50998">
    <property type="entry name" value="Quinoprotein alcohol dehydrogenase-like"/>
    <property type="match status" value="1"/>
</dbReference>